<feature type="domain" description="CCHC-type" evidence="2">
    <location>
        <begin position="280"/>
        <end position="296"/>
    </location>
</feature>
<dbReference type="InterPro" id="IPR036875">
    <property type="entry name" value="Znf_CCHC_sf"/>
</dbReference>
<reference evidence="3" key="2">
    <citation type="submission" date="2022-01" db="EMBL/GenBank/DDBJ databases">
        <authorList>
            <person name="Yamashiro T."/>
            <person name="Shiraishi A."/>
            <person name="Satake H."/>
            <person name="Nakayama K."/>
        </authorList>
    </citation>
    <scope>NUCLEOTIDE SEQUENCE</scope>
</reference>
<sequence>MMGLNMLLDIVIPDYNALCPIKAKSCTCWQLLHADYLLSLPFLMAAAVQNTNNMTIRFEGKLAHLEQPLIAFSLSVAPQAVCDTYEVLFDAQNEVACLMLGSMSPELQRALENYKAYDMIQELKTMFEEQAKQELFETVKAFHACKQEDGQSVSAYILKIKGYLDSFELLGYDIPKELGVSLILNSLNKDYDQFIHNYNMHSMGKSIVDLHDMLKLHEKGISKKVKTPAVLAIREGKIQKDKKKQKGAKGKDNENNKLAYAPKPKILPPPKRDNLAKDSVCHYCKEVGHWRRSCTSYQVELKKRKNASVASNSGIFTIKLYDFLNKTWVYDTGYDTHICNTSQGLKGSRKLKHGALSMYIGNGMRAVVEAISSFDLVLPSGLIHVLDNCHFAPTITRSVVSISRLVNNGYIHTFTNYGISVLKDNVFYFNVIPRDGIYEIDMHNLYPNVSSMFNVRNKRAKHVLDSSYLWHCRLCHINKKRIDKLQRDGILQPTHDESLEISKSCISGKMARKPFPHQVERAKDLLRLIHTDVCGPFRNVSREDAS</sequence>
<gene>
    <name evidence="3" type="ORF">Tco_1113621</name>
</gene>
<dbReference type="SUPFAM" id="SSF57756">
    <property type="entry name" value="Retrovirus zinc finger-like domains"/>
    <property type="match status" value="1"/>
</dbReference>
<evidence type="ECO:0000313" key="4">
    <source>
        <dbReference type="Proteomes" id="UP001151760"/>
    </source>
</evidence>
<feature type="region of interest" description="Disordered" evidence="1">
    <location>
        <begin position="238"/>
        <end position="272"/>
    </location>
</feature>
<dbReference type="PANTHER" id="PTHR47481">
    <property type="match status" value="1"/>
</dbReference>
<dbReference type="Pfam" id="PF00098">
    <property type="entry name" value="zf-CCHC"/>
    <property type="match status" value="1"/>
</dbReference>
<keyword evidence="4" id="KW-1185">Reference proteome</keyword>
<accession>A0ABQ5IVF3</accession>
<dbReference type="Pfam" id="PF13976">
    <property type="entry name" value="gag_pre-integrs"/>
    <property type="match status" value="1"/>
</dbReference>
<comment type="caution">
    <text evidence="3">The sequence shown here is derived from an EMBL/GenBank/DDBJ whole genome shotgun (WGS) entry which is preliminary data.</text>
</comment>
<evidence type="ECO:0000259" key="2">
    <source>
        <dbReference type="SMART" id="SM00343"/>
    </source>
</evidence>
<dbReference type="InterPro" id="IPR001878">
    <property type="entry name" value="Znf_CCHC"/>
</dbReference>
<dbReference type="Gene3D" id="4.10.60.10">
    <property type="entry name" value="Zinc finger, CCHC-type"/>
    <property type="match status" value="1"/>
</dbReference>
<dbReference type="InterPro" id="IPR025724">
    <property type="entry name" value="GAG-pre-integrase_dom"/>
</dbReference>
<reference evidence="3" key="1">
    <citation type="journal article" date="2022" name="Int. J. Mol. Sci.">
        <title>Draft Genome of Tanacetum Coccineum: Genomic Comparison of Closely Related Tanacetum-Family Plants.</title>
        <authorList>
            <person name="Yamashiro T."/>
            <person name="Shiraishi A."/>
            <person name="Nakayama K."/>
            <person name="Satake H."/>
        </authorList>
    </citation>
    <scope>NUCLEOTIDE SEQUENCE</scope>
</reference>
<evidence type="ECO:0000313" key="3">
    <source>
        <dbReference type="EMBL" id="GJU03283.1"/>
    </source>
</evidence>
<name>A0ABQ5IVF3_9ASTR</name>
<protein>
    <submittedName>
        <fullName evidence="3">Retrotransposon protein, putative, ty1-copia subclass</fullName>
    </submittedName>
</protein>
<dbReference type="Pfam" id="PF14223">
    <property type="entry name" value="Retrotran_gag_2"/>
    <property type="match status" value="1"/>
</dbReference>
<organism evidence="3 4">
    <name type="scientific">Tanacetum coccineum</name>
    <dbReference type="NCBI Taxonomy" id="301880"/>
    <lineage>
        <taxon>Eukaryota</taxon>
        <taxon>Viridiplantae</taxon>
        <taxon>Streptophyta</taxon>
        <taxon>Embryophyta</taxon>
        <taxon>Tracheophyta</taxon>
        <taxon>Spermatophyta</taxon>
        <taxon>Magnoliopsida</taxon>
        <taxon>eudicotyledons</taxon>
        <taxon>Gunneridae</taxon>
        <taxon>Pentapetalae</taxon>
        <taxon>asterids</taxon>
        <taxon>campanulids</taxon>
        <taxon>Asterales</taxon>
        <taxon>Asteraceae</taxon>
        <taxon>Asteroideae</taxon>
        <taxon>Anthemideae</taxon>
        <taxon>Anthemidinae</taxon>
        <taxon>Tanacetum</taxon>
    </lineage>
</organism>
<dbReference type="SMART" id="SM00343">
    <property type="entry name" value="ZnF_C2HC"/>
    <property type="match status" value="1"/>
</dbReference>
<evidence type="ECO:0000256" key="1">
    <source>
        <dbReference type="SAM" id="MobiDB-lite"/>
    </source>
</evidence>
<dbReference type="EMBL" id="BQNB010021137">
    <property type="protein sequence ID" value="GJU03283.1"/>
    <property type="molecule type" value="Genomic_DNA"/>
</dbReference>
<dbReference type="PANTHER" id="PTHR47481:SF14">
    <property type="entry name" value="RETROTRANSPOSON COPIA-LIKE N-TERMINAL DOMAIN-CONTAINING PROTEIN"/>
    <property type="match status" value="1"/>
</dbReference>
<dbReference type="Proteomes" id="UP001151760">
    <property type="component" value="Unassembled WGS sequence"/>
</dbReference>
<proteinExistence type="predicted"/>